<keyword evidence="1" id="KW-1133">Transmembrane helix</keyword>
<dbReference type="AlphaFoldDB" id="J5KEM8"/>
<dbReference type="HOGENOM" id="CLU_3239436_0_0_6"/>
<name>J5KEM8_9GAMM</name>
<reference evidence="2 3" key="1">
    <citation type="journal article" date="2012" name="ISME J.">
        <title>Genomic insights to SAR86, an abundant and uncultivated marine bacterial lineage.</title>
        <authorList>
            <person name="Dupont C.L."/>
            <person name="Rusch D.B."/>
            <person name="Yooseph S."/>
            <person name="Lombardo M.J."/>
            <person name="Richter R.A."/>
            <person name="Valas R."/>
            <person name="Novotny M."/>
            <person name="Yee-Greenbaum J."/>
            <person name="Selengut J.D."/>
            <person name="Haft D.H."/>
            <person name="Halpern A.L."/>
            <person name="Lasken R.S."/>
            <person name="Nealson K."/>
            <person name="Friedman R."/>
            <person name="Venter J.C."/>
        </authorList>
    </citation>
    <scope>NUCLEOTIDE SEQUENCE [LARGE SCALE GENOMIC DNA]</scope>
</reference>
<accession>J5KEM8</accession>
<gene>
    <name evidence="2" type="ORF">NT01SARS_0395</name>
</gene>
<proteinExistence type="predicted"/>
<evidence type="ECO:0000313" key="2">
    <source>
        <dbReference type="EMBL" id="EJP71911.1"/>
    </source>
</evidence>
<evidence type="ECO:0000313" key="3">
    <source>
        <dbReference type="Proteomes" id="UP000010305"/>
    </source>
</evidence>
<protein>
    <submittedName>
        <fullName evidence="2">Uncharacterized protein</fullName>
    </submittedName>
</protein>
<evidence type="ECO:0000256" key="1">
    <source>
        <dbReference type="SAM" id="Phobius"/>
    </source>
</evidence>
<feature type="transmembrane region" description="Helical" evidence="1">
    <location>
        <begin position="24"/>
        <end position="41"/>
    </location>
</feature>
<keyword evidence="1" id="KW-0812">Transmembrane</keyword>
<dbReference type="Proteomes" id="UP000010305">
    <property type="component" value="Unassembled WGS sequence"/>
</dbReference>
<sequence>MKDDYKEYFDSDEANQDSKSDAKVILFLIVVAVIATTYWVSVQ</sequence>
<keyword evidence="1" id="KW-0472">Membrane</keyword>
<organism evidence="2 3">
    <name type="scientific">SAR86 cluster bacterium SAR86A</name>
    <dbReference type="NCBI Taxonomy" id="1123866"/>
    <lineage>
        <taxon>Bacteria</taxon>
        <taxon>Pseudomonadati</taxon>
        <taxon>Pseudomonadota</taxon>
        <taxon>Gammaproteobacteria</taxon>
        <taxon>SAR86 cluster</taxon>
    </lineage>
</organism>
<dbReference type="EMBL" id="JH611156">
    <property type="protein sequence ID" value="EJP71911.1"/>
    <property type="molecule type" value="Genomic_DNA"/>
</dbReference>